<proteinExistence type="inferred from homology"/>
<dbReference type="InterPro" id="IPR002347">
    <property type="entry name" value="SDR_fam"/>
</dbReference>
<comment type="similarity">
    <text evidence="1 4">Belongs to the short-chain dehydrogenases/reductases (SDR) family.</text>
</comment>
<dbReference type="PROSITE" id="PS00061">
    <property type="entry name" value="ADH_SHORT"/>
    <property type="match status" value="1"/>
</dbReference>
<evidence type="ECO:0000256" key="2">
    <source>
        <dbReference type="ARBA" id="ARBA00022857"/>
    </source>
</evidence>
<dbReference type="InterPro" id="IPR036291">
    <property type="entry name" value="NAD(P)-bd_dom_sf"/>
</dbReference>
<dbReference type="InterPro" id="IPR020904">
    <property type="entry name" value="Sc_DH/Rdtase_CS"/>
</dbReference>
<organism evidence="5 6">
    <name type="scientific">Promicromonospora alba</name>
    <dbReference type="NCBI Taxonomy" id="1616110"/>
    <lineage>
        <taxon>Bacteria</taxon>
        <taxon>Bacillati</taxon>
        <taxon>Actinomycetota</taxon>
        <taxon>Actinomycetes</taxon>
        <taxon>Micrococcales</taxon>
        <taxon>Promicromonosporaceae</taxon>
        <taxon>Promicromonospora</taxon>
    </lineage>
</organism>
<dbReference type="PANTHER" id="PTHR43490:SF99">
    <property type="entry name" value="SHORT-CHAIN DEHYDROGENASE_REDUCTASE"/>
    <property type="match status" value="1"/>
</dbReference>
<dbReference type="EMBL" id="JBHSFI010000006">
    <property type="protein sequence ID" value="MFC4630717.1"/>
    <property type="molecule type" value="Genomic_DNA"/>
</dbReference>
<accession>A0ABV9HLP6</accession>
<dbReference type="Proteomes" id="UP001596011">
    <property type="component" value="Unassembled WGS sequence"/>
</dbReference>
<evidence type="ECO:0000313" key="6">
    <source>
        <dbReference type="Proteomes" id="UP001596011"/>
    </source>
</evidence>
<dbReference type="PANTHER" id="PTHR43490">
    <property type="entry name" value="(+)-NEOMENTHOL DEHYDROGENASE"/>
    <property type="match status" value="1"/>
</dbReference>
<keyword evidence="6" id="KW-1185">Reference proteome</keyword>
<reference evidence="6" key="1">
    <citation type="journal article" date="2019" name="Int. J. Syst. Evol. Microbiol.">
        <title>The Global Catalogue of Microorganisms (GCM) 10K type strain sequencing project: providing services to taxonomists for standard genome sequencing and annotation.</title>
        <authorList>
            <consortium name="The Broad Institute Genomics Platform"/>
            <consortium name="The Broad Institute Genome Sequencing Center for Infectious Disease"/>
            <person name="Wu L."/>
            <person name="Ma J."/>
        </authorList>
    </citation>
    <scope>NUCLEOTIDE SEQUENCE [LARGE SCALE GENOMIC DNA]</scope>
    <source>
        <strain evidence="6">CCUG 42722</strain>
    </source>
</reference>
<dbReference type="SUPFAM" id="SSF51735">
    <property type="entry name" value="NAD(P)-binding Rossmann-fold domains"/>
    <property type="match status" value="1"/>
</dbReference>
<protein>
    <submittedName>
        <fullName evidence="5">SDR family NAD(P)-dependent oxidoreductase</fullName>
    </submittedName>
</protein>
<dbReference type="Pfam" id="PF00106">
    <property type="entry name" value="adh_short"/>
    <property type="match status" value="1"/>
</dbReference>
<dbReference type="Gene3D" id="3.40.50.720">
    <property type="entry name" value="NAD(P)-binding Rossmann-like Domain"/>
    <property type="match status" value="1"/>
</dbReference>
<dbReference type="RefSeq" id="WP_377138838.1">
    <property type="nucleotide sequence ID" value="NZ_JBHSFI010000006.1"/>
</dbReference>
<keyword evidence="2" id="KW-0521">NADP</keyword>
<evidence type="ECO:0000256" key="4">
    <source>
        <dbReference type="RuleBase" id="RU000363"/>
    </source>
</evidence>
<evidence type="ECO:0000256" key="3">
    <source>
        <dbReference type="ARBA" id="ARBA00023002"/>
    </source>
</evidence>
<evidence type="ECO:0000256" key="1">
    <source>
        <dbReference type="ARBA" id="ARBA00006484"/>
    </source>
</evidence>
<keyword evidence="3" id="KW-0560">Oxidoreductase</keyword>
<dbReference type="PRINTS" id="PR00080">
    <property type="entry name" value="SDRFAMILY"/>
</dbReference>
<sequence length="231" mass="24452">MTTTLITGANKSLGYETARRLIEAGHTVYVAARDPERGKAAAARLGGRFVQLDVTDDDSVQAAADAVRAEAGHLDVLVNNAGITGVPKTPGDVTGADMLHVYDTNVFGPVRVTRAFLPLLQESDNPVVVNVSSGLVSLAAVTDPSRVEFHVKALDYNSSKAALVMVNTMYAKEFPGIRFNAVDPGYTATDFNDHGGYKTVEQGAEIIVRMALIGADGPTGGFFDDEGPVIW</sequence>
<comment type="caution">
    <text evidence="5">The sequence shown here is derived from an EMBL/GenBank/DDBJ whole genome shotgun (WGS) entry which is preliminary data.</text>
</comment>
<evidence type="ECO:0000313" key="5">
    <source>
        <dbReference type="EMBL" id="MFC4630717.1"/>
    </source>
</evidence>
<name>A0ABV9HLP6_9MICO</name>
<gene>
    <name evidence="5" type="ORF">ACFO6V_20895</name>
</gene>
<dbReference type="PRINTS" id="PR00081">
    <property type="entry name" value="GDHRDH"/>
</dbReference>